<feature type="domain" description="AAA" evidence="1">
    <location>
        <begin position="1"/>
        <end position="172"/>
    </location>
</feature>
<evidence type="ECO:0000259" key="1">
    <source>
        <dbReference type="Pfam" id="PF13614"/>
    </source>
</evidence>
<evidence type="ECO:0000313" key="3">
    <source>
        <dbReference type="Proteomes" id="UP001055105"/>
    </source>
</evidence>
<dbReference type="Pfam" id="PF13614">
    <property type="entry name" value="AAA_31"/>
    <property type="match status" value="1"/>
</dbReference>
<dbReference type="SUPFAM" id="SSF52540">
    <property type="entry name" value="P-loop containing nucleoside triphosphate hydrolases"/>
    <property type="match status" value="1"/>
</dbReference>
<dbReference type="CDD" id="cd02042">
    <property type="entry name" value="ParAB_family"/>
    <property type="match status" value="1"/>
</dbReference>
<dbReference type="AlphaFoldDB" id="A0AA37P0N6"/>
<dbReference type="InterPro" id="IPR027417">
    <property type="entry name" value="P-loop_NTPase"/>
</dbReference>
<evidence type="ECO:0000313" key="2">
    <source>
        <dbReference type="EMBL" id="GKI19825.1"/>
    </source>
</evidence>
<dbReference type="PIRSF" id="PIRSF009320">
    <property type="entry name" value="Nuc_binding_HP_1000"/>
    <property type="match status" value="1"/>
</dbReference>
<organism evidence="2 3">
    <name type="scientific">Alistipes finegoldii</name>
    <dbReference type="NCBI Taxonomy" id="214856"/>
    <lineage>
        <taxon>Bacteria</taxon>
        <taxon>Pseudomonadati</taxon>
        <taxon>Bacteroidota</taxon>
        <taxon>Bacteroidia</taxon>
        <taxon>Bacteroidales</taxon>
        <taxon>Rikenellaceae</taxon>
        <taxon>Alistipes</taxon>
    </lineage>
</organism>
<dbReference type="Proteomes" id="UP001055105">
    <property type="component" value="Unassembled WGS sequence"/>
</dbReference>
<dbReference type="EMBL" id="BQOL01000002">
    <property type="protein sequence ID" value="GKI19825.1"/>
    <property type="molecule type" value="Genomic_DNA"/>
</dbReference>
<dbReference type="RefSeq" id="WP_009597011.1">
    <property type="nucleotide sequence ID" value="NZ_AP025581.1"/>
</dbReference>
<name>A0AA37P0N6_9BACT</name>
<proteinExistence type="predicted"/>
<accession>A0AA37P0N6</accession>
<sequence>MKVLISINQKGGVGKTTTAANVGFRLSQLGKKVLLIDGDEQANLSLIFNATKHKETLFKLFITGEAVKPYEINPNLYIIPSDVRTSNINVQLANDVNAPFFLKKYLAMPEYKDYDIAIIDCAPALDAIIINAITAGDAMLISLSPGEFSYDGMRRILSASNTIKKNYGAKIQLGGIILSMINARTKVYQQTVELLRADDLLPDAFNTNIRLCEAFKQAEAEHKTIFEFAPKSKGADDMSALTDEIIAKLLQ</sequence>
<dbReference type="PANTHER" id="PTHR13696">
    <property type="entry name" value="P-LOOP CONTAINING NUCLEOSIDE TRIPHOSPHATE HYDROLASE"/>
    <property type="match status" value="1"/>
</dbReference>
<comment type="caution">
    <text evidence="2">The sequence shown here is derived from an EMBL/GenBank/DDBJ whole genome shotgun (WGS) entry which is preliminary data.</text>
</comment>
<gene>
    <name evidence="2" type="ORF">CE91St16_27330</name>
</gene>
<dbReference type="InterPro" id="IPR025669">
    <property type="entry name" value="AAA_dom"/>
</dbReference>
<reference evidence="2" key="1">
    <citation type="submission" date="2022-01" db="EMBL/GenBank/DDBJ databases">
        <title>Novel bile acid biosynthetic pathways are enriched in the microbiome of centenarians.</title>
        <authorList>
            <person name="Sato Y."/>
            <person name="Atarashi K."/>
            <person name="Plichta R.D."/>
            <person name="Arai Y."/>
            <person name="Sasajima S."/>
            <person name="Kearney M.S."/>
            <person name="Suda W."/>
            <person name="Takeshita K."/>
            <person name="Sasaki T."/>
            <person name="Okamoto S."/>
            <person name="Skelly N.A."/>
            <person name="Okamura Y."/>
            <person name="Vlamakis H."/>
            <person name="Li Y."/>
            <person name="Tanoue T."/>
            <person name="Takei H."/>
            <person name="Nittono H."/>
            <person name="Narushima S."/>
            <person name="Irie J."/>
            <person name="Itoh H."/>
            <person name="Moriya K."/>
            <person name="Sugiura Y."/>
            <person name="Suematsu M."/>
            <person name="Moritoki N."/>
            <person name="Shibata S."/>
            <person name="Littman R.D."/>
            <person name="Fischbach A.M."/>
            <person name="Uwamino Y."/>
            <person name="Inoue T."/>
            <person name="Honda A."/>
            <person name="Hattori M."/>
            <person name="Murai T."/>
            <person name="Xavier J.R."/>
            <person name="Hirose N."/>
            <person name="Honda K."/>
        </authorList>
    </citation>
    <scope>NUCLEOTIDE SEQUENCE</scope>
    <source>
        <strain evidence="2">CE91-St16</strain>
    </source>
</reference>
<protein>
    <recommendedName>
        <fullName evidence="1">AAA domain-containing protein</fullName>
    </recommendedName>
</protein>
<dbReference type="InterPro" id="IPR050678">
    <property type="entry name" value="DNA_Partitioning_ATPase"/>
</dbReference>
<dbReference type="Gene3D" id="3.40.50.300">
    <property type="entry name" value="P-loop containing nucleotide triphosphate hydrolases"/>
    <property type="match status" value="1"/>
</dbReference>
<dbReference type="PANTHER" id="PTHR13696:SF52">
    <property type="entry name" value="PARA FAMILY PROTEIN CT_582"/>
    <property type="match status" value="1"/>
</dbReference>